<dbReference type="PANTHER" id="PTHR37946:SF1">
    <property type="entry name" value="SLL1969 PROTEIN"/>
    <property type="match status" value="1"/>
</dbReference>
<dbReference type="InterPro" id="IPR029058">
    <property type="entry name" value="AB_hydrolase_fold"/>
</dbReference>
<evidence type="ECO:0008006" key="4">
    <source>
        <dbReference type="Google" id="ProtNLM"/>
    </source>
</evidence>
<sequence>MALAVVVVLVFSSSGVPLPSHAATPTDNPVDLSVTQGYSGAVGGSLVSLSAPERAASAEHAVLFVHGWLSTSLPAVGDAEPGVAQSPFARRPVSAAGATLAQTMEATRSLQDRIEALPGTTLYAFDYSQTAAAWVGGAAVVEGLARAIRRLATETNAPVDVIGHSMGGLALRYAVAAHPDLEALIGQVVTVGTPSLGSDAAELLDALSLVTGTVVGAGSAARALIVPALVDLCNRDLATDAKSGCGLPTWLRTSIANTGEAGRALHVGSEELTNLPAWPDALQVHAIAGEARLVVGDQMVSFGDGLVSRESATAQADSVFVVRCETRITADLAGLGQVLRGEVSVPIGGGDCAHDDLFGNPDVVANIVAVLAGELPTRHNPRVP</sequence>
<evidence type="ECO:0000313" key="3">
    <source>
        <dbReference type="Proteomes" id="UP000648352"/>
    </source>
</evidence>
<dbReference type="EMBL" id="JACSQP010000009">
    <property type="protein sequence ID" value="MBD7958538.1"/>
    <property type="molecule type" value="Genomic_DNA"/>
</dbReference>
<reference evidence="2 3" key="1">
    <citation type="submission" date="2020-08" db="EMBL/GenBank/DDBJ databases">
        <title>A Genomic Blueprint of the Chicken Gut Microbiome.</title>
        <authorList>
            <person name="Gilroy R."/>
            <person name="Ravi A."/>
            <person name="Getino M."/>
            <person name="Pursley I."/>
            <person name="Horton D.L."/>
            <person name="Alikhan N.-F."/>
            <person name="Baker D."/>
            <person name="Gharbi K."/>
            <person name="Hall N."/>
            <person name="Watson M."/>
            <person name="Adriaenssens E.M."/>
            <person name="Foster-Nyarko E."/>
            <person name="Jarju S."/>
            <person name="Secka A."/>
            <person name="Antonio M."/>
            <person name="Oren A."/>
            <person name="Chaudhuri R."/>
            <person name="La Ragione R.M."/>
            <person name="Hildebrand F."/>
            <person name="Pallen M.J."/>
        </authorList>
    </citation>
    <scope>NUCLEOTIDE SEQUENCE [LARGE SCALE GENOMIC DNA]</scope>
    <source>
        <strain evidence="2 3">Sa4CUA7</strain>
    </source>
</reference>
<feature type="chain" id="PRO_5045793326" description="AB hydrolase-1 domain-containing protein" evidence="1">
    <location>
        <begin position="23"/>
        <end position="384"/>
    </location>
</feature>
<gene>
    <name evidence="2" type="ORF">H9651_12885</name>
</gene>
<comment type="caution">
    <text evidence="2">The sequence shown here is derived from an EMBL/GenBank/DDBJ whole genome shotgun (WGS) entry which is preliminary data.</text>
</comment>
<keyword evidence="3" id="KW-1185">Reference proteome</keyword>
<dbReference type="RefSeq" id="WP_191719732.1">
    <property type="nucleotide sequence ID" value="NZ_JACSQP010000009.1"/>
</dbReference>
<evidence type="ECO:0000313" key="2">
    <source>
        <dbReference type="EMBL" id="MBD7958538.1"/>
    </source>
</evidence>
<dbReference type="SUPFAM" id="SSF53474">
    <property type="entry name" value="alpha/beta-Hydrolases"/>
    <property type="match status" value="1"/>
</dbReference>
<evidence type="ECO:0000256" key="1">
    <source>
        <dbReference type="SAM" id="SignalP"/>
    </source>
</evidence>
<dbReference type="Proteomes" id="UP000648352">
    <property type="component" value="Unassembled WGS sequence"/>
</dbReference>
<dbReference type="Gene3D" id="3.40.50.1820">
    <property type="entry name" value="alpha/beta hydrolase"/>
    <property type="match status" value="1"/>
</dbReference>
<accession>A0ABR8S4Y9</accession>
<feature type="signal peptide" evidence="1">
    <location>
        <begin position="1"/>
        <end position="22"/>
    </location>
</feature>
<organism evidence="2 3">
    <name type="scientific">Microbacterium pullorum</name>
    <dbReference type="NCBI Taxonomy" id="2762236"/>
    <lineage>
        <taxon>Bacteria</taxon>
        <taxon>Bacillati</taxon>
        <taxon>Actinomycetota</taxon>
        <taxon>Actinomycetes</taxon>
        <taxon>Micrococcales</taxon>
        <taxon>Microbacteriaceae</taxon>
        <taxon>Microbacterium</taxon>
    </lineage>
</organism>
<keyword evidence="1" id="KW-0732">Signal</keyword>
<name>A0ABR8S4Y9_9MICO</name>
<protein>
    <recommendedName>
        <fullName evidence="4">AB hydrolase-1 domain-containing protein</fullName>
    </recommendedName>
</protein>
<dbReference type="PANTHER" id="PTHR37946">
    <property type="entry name" value="SLL1969 PROTEIN"/>
    <property type="match status" value="1"/>
</dbReference>
<proteinExistence type="predicted"/>